<dbReference type="Pfam" id="PF24778">
    <property type="entry name" value="Ig-CFAP74_3rd"/>
    <property type="match status" value="1"/>
</dbReference>
<comment type="caution">
    <text evidence="9">The sequence shown here is derived from an EMBL/GenBank/DDBJ whole genome shotgun (WGS) entry which is preliminary data.</text>
</comment>
<dbReference type="InterPro" id="IPR031549">
    <property type="entry name" value="ASH"/>
</dbReference>
<dbReference type="Pfam" id="PF24771">
    <property type="entry name" value="Ig_CFAP74_1st"/>
    <property type="match status" value="1"/>
</dbReference>
<dbReference type="Gene3D" id="2.60.40.10">
    <property type="entry name" value="Immunoglobulins"/>
    <property type="match status" value="4"/>
</dbReference>
<feature type="region of interest" description="Disordered" evidence="4">
    <location>
        <begin position="448"/>
        <end position="482"/>
    </location>
</feature>
<gene>
    <name evidence="9" type="ORF">C0Q70_02363</name>
</gene>
<dbReference type="InterPro" id="IPR013783">
    <property type="entry name" value="Ig-like_fold"/>
</dbReference>
<dbReference type="STRING" id="400727.A0A2T7PPQ1"/>
<feature type="compositionally biased region" description="Acidic residues" evidence="4">
    <location>
        <begin position="57"/>
        <end position="81"/>
    </location>
</feature>
<dbReference type="Pfam" id="PF24770">
    <property type="entry name" value="Ig-CFAP74_2"/>
    <property type="match status" value="1"/>
</dbReference>
<evidence type="ECO:0000256" key="2">
    <source>
        <dbReference type="ARBA" id="ARBA00022490"/>
    </source>
</evidence>
<feature type="domain" description="CFAP74 third Ig-like" evidence="7">
    <location>
        <begin position="869"/>
        <end position="981"/>
    </location>
</feature>
<keyword evidence="3" id="KW-0175">Coiled coil</keyword>
<keyword evidence="2" id="KW-0963">Cytoplasm</keyword>
<feature type="compositionally biased region" description="Basic and acidic residues" evidence="4">
    <location>
        <begin position="448"/>
        <end position="472"/>
    </location>
</feature>
<protein>
    <submittedName>
        <fullName evidence="9">Uncharacterized protein</fullName>
    </submittedName>
</protein>
<dbReference type="InterPro" id="IPR056306">
    <property type="entry name" value="Ig-CFAP74_2nd"/>
</dbReference>
<evidence type="ECO:0000256" key="4">
    <source>
        <dbReference type="SAM" id="MobiDB-lite"/>
    </source>
</evidence>
<dbReference type="Pfam" id="PF15780">
    <property type="entry name" value="ASH"/>
    <property type="match status" value="1"/>
</dbReference>
<dbReference type="PANTHER" id="PTHR22538:SF0">
    <property type="entry name" value="CILIA- AND FLAGELLA-ASSOCIATED PROTEIN 74"/>
    <property type="match status" value="1"/>
</dbReference>
<reference evidence="9 10" key="1">
    <citation type="submission" date="2018-04" db="EMBL/GenBank/DDBJ databases">
        <title>The genome of golden apple snail Pomacea canaliculata provides insight into stress tolerance and invasive adaptation.</title>
        <authorList>
            <person name="Liu C."/>
            <person name="Liu B."/>
            <person name="Ren Y."/>
            <person name="Zhang Y."/>
            <person name="Wang H."/>
            <person name="Li S."/>
            <person name="Jiang F."/>
            <person name="Yin L."/>
            <person name="Zhang G."/>
            <person name="Qian W."/>
            <person name="Fan W."/>
        </authorList>
    </citation>
    <scope>NUCLEOTIDE SEQUENCE [LARGE SCALE GENOMIC DNA]</scope>
    <source>
        <strain evidence="9">SZHN2017</strain>
        <tissue evidence="9">Muscle</tissue>
    </source>
</reference>
<feature type="domain" description="CFAP74 fourth Ig-like" evidence="8">
    <location>
        <begin position="987"/>
        <end position="1027"/>
    </location>
</feature>
<feature type="region of interest" description="Disordered" evidence="4">
    <location>
        <begin position="1"/>
        <end position="95"/>
    </location>
</feature>
<dbReference type="PANTHER" id="PTHR22538">
    <property type="entry name" value="CILIA- AND FLAGELLA-ASSOCIATED PROTEIN 74"/>
    <property type="match status" value="1"/>
</dbReference>
<dbReference type="Pfam" id="PF24798">
    <property type="entry name" value="Ig-CFAP74_4th"/>
    <property type="match status" value="1"/>
</dbReference>
<evidence type="ECO:0000256" key="3">
    <source>
        <dbReference type="SAM" id="Coils"/>
    </source>
</evidence>
<feature type="compositionally biased region" description="Basic and acidic residues" evidence="4">
    <location>
        <begin position="82"/>
        <end position="95"/>
    </location>
</feature>
<feature type="coiled-coil region" evidence="3">
    <location>
        <begin position="114"/>
        <end position="200"/>
    </location>
</feature>
<feature type="domain" description="CFAP74 second Ig-like" evidence="6">
    <location>
        <begin position="656"/>
        <end position="867"/>
    </location>
</feature>
<evidence type="ECO:0000259" key="7">
    <source>
        <dbReference type="Pfam" id="PF24778"/>
    </source>
</evidence>
<dbReference type="GO" id="GO:0005737">
    <property type="term" value="C:cytoplasm"/>
    <property type="evidence" value="ECO:0007669"/>
    <property type="project" value="UniProtKB-SubCell"/>
</dbReference>
<evidence type="ECO:0000313" key="9">
    <source>
        <dbReference type="EMBL" id="PVD35401.1"/>
    </source>
</evidence>
<proteinExistence type="predicted"/>
<comment type="subcellular location">
    <subcellularLocation>
        <location evidence="1">Cytoplasm</location>
    </subcellularLocation>
</comment>
<evidence type="ECO:0000259" key="5">
    <source>
        <dbReference type="Pfam" id="PF15780"/>
    </source>
</evidence>
<evidence type="ECO:0000259" key="6">
    <source>
        <dbReference type="Pfam" id="PF24770"/>
    </source>
</evidence>
<accession>A0A2T7PPQ1</accession>
<organism evidence="9 10">
    <name type="scientific">Pomacea canaliculata</name>
    <name type="common">Golden apple snail</name>
    <dbReference type="NCBI Taxonomy" id="400727"/>
    <lineage>
        <taxon>Eukaryota</taxon>
        <taxon>Metazoa</taxon>
        <taxon>Spiralia</taxon>
        <taxon>Lophotrochozoa</taxon>
        <taxon>Mollusca</taxon>
        <taxon>Gastropoda</taxon>
        <taxon>Caenogastropoda</taxon>
        <taxon>Architaenioglossa</taxon>
        <taxon>Ampullarioidea</taxon>
        <taxon>Ampullariidae</taxon>
        <taxon>Pomacea</taxon>
    </lineage>
</organism>
<evidence type="ECO:0000256" key="1">
    <source>
        <dbReference type="ARBA" id="ARBA00004496"/>
    </source>
</evidence>
<evidence type="ECO:0000313" key="10">
    <source>
        <dbReference type="Proteomes" id="UP000245119"/>
    </source>
</evidence>
<name>A0A2T7PPQ1_POMCA</name>
<dbReference type="EMBL" id="PZQS01000002">
    <property type="protein sequence ID" value="PVD35401.1"/>
    <property type="molecule type" value="Genomic_DNA"/>
</dbReference>
<dbReference type="Proteomes" id="UP000245119">
    <property type="component" value="Linkage Group LG2"/>
</dbReference>
<keyword evidence="10" id="KW-1185">Reference proteome</keyword>
<dbReference type="OrthoDB" id="545169at2759"/>
<dbReference type="InterPro" id="IPR056310">
    <property type="entry name" value="Ig-CFAP74_4th"/>
</dbReference>
<evidence type="ECO:0000259" key="8">
    <source>
        <dbReference type="Pfam" id="PF24798"/>
    </source>
</evidence>
<feature type="coiled-coil region" evidence="3">
    <location>
        <begin position="288"/>
        <end position="341"/>
    </location>
</feature>
<feature type="domain" description="Abnormal spindle-like microcephaly-associated protein ASH" evidence="5">
    <location>
        <begin position="1118"/>
        <end position="1202"/>
    </location>
</feature>
<dbReference type="InterPro" id="IPR056307">
    <property type="entry name" value="Ig-CFAP74_3rd"/>
</dbReference>
<sequence length="1466" mass="165327">MKRSKDDRFSSSGVSCGHGPLSTPPTFSDSLARDASSPDFENKSSMEGNVDVFGVGGEEEEIMDYDDGDDLNFSTDSEEEYEKNSDKQQEYPKTPEERITWQEHIRMIHLRSHLNQLAEKLKHAFYNVEKIREELKKCRTHKRQLQSERDSLFKQMEEQESNKAAIYRLRAAHKRVCSELDEEEKLERTIQEQVEKAEYDLALVEAEKGKFILVEEELLQKEQQLAKEKMQSAHVRQQKEQRLAVTARITRMKETRQKAQLVKEEQQRHCKAIKDAERSHEQASKYLKKTLEKMKKQQEVEQERYQCEMQRKMDMLDNMKVIRARDKALELERQLEEAAEYQRILDEGGNADQQLNIKKRLNDQAEKKKMFEEKQLEQSTFILNNIIYEEKQLQKRKKQQPQLWNEPAWEKTLRVAPHKQKPVKLLEDYINSSYGEVKGGPELRDMTFKQEDEKQDKEKVVQEDELRIHDSTDSSDDEAKEARGVNLAVPEFEGLWEQQILPPKVTKDVQTSSKRPGASKMDKEILEKVLKKHREHIVVKQIAVGREFHGCSFNSKPEVIHFKDIDVGKTYKKKVVLTNVSYTVNYCRYTGMTERLKDFIKVKFDPPGQMSAGMTCNLVVTFKPMINESLFGEINFLSQTGPFSIPLHCTIKKCDLHLDVDQVDFGTAVIGETLKRSITLSNLGGLGTKFDFFKVTGMKQHTFTTGETSLGRLTSDSLHGVSADSEVTPEKVGQQGLFDIAEDLQEVPVSTEVVQQTSEILQAEGSELADTAAVDTEVLADSEKMGPRELPEGASPDLAVSEVDCNLDGMRVGSVTTGEIGPLSSVQLDIIWHPTIPGQVQSEFLVTFADTQATSLAVSAIANGIDVPVWVERQSVDLKICVFDRLYQDTIIINNRATTALKLKFEVCRELHNYMEILPRTGYIQAQSQFSTQLKFLPRKSLAEDSKKYFDAETGVLEAPVLIFVADQTNPVSFAVQAVVTNSDMEFDVQEIDFGHCTVYESVCTTIQLTNKSILPQHYGFLGLPEETFALLDSRLLSLLFHKMHLSQFLHLLGQLHLENSPLHAVATASLLRQFEATVSTVVIPCYIASREPSGKLSHSIENTLYLEVRCPVVKPQLIVISDSGKTTVDFSEVSIGQSTYRSVTIQNISDKMVKLSSTILDTLGPFVLVNALRVLAPEATHTLIISFTPTAGHIFQEPLQVKTGTSSLHLMLVGRGVSPVVRLSVENQLLDMGPVLVNEYVEKSFKVSEVCDECVQNYNGQNVFDVVPAEGTIPPGETKDIMVTFAPDHESIHYSDGIHIELFSEKESHFFQVTGESQKTLLFIVGGDALYPDVESLGVLSHSSAEEVSTPVPFLLTLKSQMRNEEFVPATATIFVCCARSVSTNQKKNGEFQFEGTQQLLQKGINIEPSKAMVEAGIKKPVVITWTPPQGHNSSKVQEELVTVTLRGDVVEQQQFVLHLLVVSA</sequence>